<dbReference type="AlphaFoldDB" id="A0AAJ0MHE9"/>
<feature type="region of interest" description="Disordered" evidence="1">
    <location>
        <begin position="55"/>
        <end position="131"/>
    </location>
</feature>
<feature type="compositionally biased region" description="Low complexity" evidence="1">
    <location>
        <begin position="74"/>
        <end position="85"/>
    </location>
</feature>
<keyword evidence="3" id="KW-1185">Reference proteome</keyword>
<reference evidence="2" key="1">
    <citation type="journal article" date="2023" name="Mol. Phylogenet. Evol.">
        <title>Genome-scale phylogeny and comparative genomics of the fungal order Sordariales.</title>
        <authorList>
            <person name="Hensen N."/>
            <person name="Bonometti L."/>
            <person name="Westerberg I."/>
            <person name="Brannstrom I.O."/>
            <person name="Guillou S."/>
            <person name="Cros-Aarteil S."/>
            <person name="Calhoun S."/>
            <person name="Haridas S."/>
            <person name="Kuo A."/>
            <person name="Mondo S."/>
            <person name="Pangilinan J."/>
            <person name="Riley R."/>
            <person name="LaButti K."/>
            <person name="Andreopoulos B."/>
            <person name="Lipzen A."/>
            <person name="Chen C."/>
            <person name="Yan M."/>
            <person name="Daum C."/>
            <person name="Ng V."/>
            <person name="Clum A."/>
            <person name="Steindorff A."/>
            <person name="Ohm R.A."/>
            <person name="Martin F."/>
            <person name="Silar P."/>
            <person name="Natvig D.O."/>
            <person name="Lalanne C."/>
            <person name="Gautier V."/>
            <person name="Ament-Velasquez S.L."/>
            <person name="Kruys A."/>
            <person name="Hutchinson M.I."/>
            <person name="Powell A.J."/>
            <person name="Barry K."/>
            <person name="Miller A.N."/>
            <person name="Grigoriev I.V."/>
            <person name="Debuchy R."/>
            <person name="Gladieux P."/>
            <person name="Hiltunen Thoren M."/>
            <person name="Johannesson H."/>
        </authorList>
    </citation>
    <scope>NUCLEOTIDE SEQUENCE</scope>
    <source>
        <strain evidence="2">CBS 955.72</strain>
    </source>
</reference>
<comment type="caution">
    <text evidence="2">The sequence shown here is derived from an EMBL/GenBank/DDBJ whole genome shotgun (WGS) entry which is preliminary data.</text>
</comment>
<accession>A0AAJ0MHE9</accession>
<evidence type="ECO:0000313" key="3">
    <source>
        <dbReference type="Proteomes" id="UP001275084"/>
    </source>
</evidence>
<reference evidence="2" key="2">
    <citation type="submission" date="2023-06" db="EMBL/GenBank/DDBJ databases">
        <authorList>
            <consortium name="Lawrence Berkeley National Laboratory"/>
            <person name="Haridas S."/>
            <person name="Hensen N."/>
            <person name="Bonometti L."/>
            <person name="Westerberg I."/>
            <person name="Brannstrom I.O."/>
            <person name="Guillou S."/>
            <person name="Cros-Aarteil S."/>
            <person name="Calhoun S."/>
            <person name="Kuo A."/>
            <person name="Mondo S."/>
            <person name="Pangilinan J."/>
            <person name="Riley R."/>
            <person name="Labutti K."/>
            <person name="Andreopoulos B."/>
            <person name="Lipzen A."/>
            <person name="Chen C."/>
            <person name="Yanf M."/>
            <person name="Daum C."/>
            <person name="Ng V."/>
            <person name="Clum A."/>
            <person name="Steindorff A."/>
            <person name="Ohm R."/>
            <person name="Martin F."/>
            <person name="Silar P."/>
            <person name="Natvig D."/>
            <person name="Lalanne C."/>
            <person name="Gautier V."/>
            <person name="Ament-Velasquez S.L."/>
            <person name="Kruys A."/>
            <person name="Hutchinson M.I."/>
            <person name="Powell A.J."/>
            <person name="Barry K."/>
            <person name="Miller A.N."/>
            <person name="Grigoriev I.V."/>
            <person name="Debuchy R."/>
            <person name="Gladieux P."/>
            <person name="Thoren M.H."/>
            <person name="Johannesson H."/>
        </authorList>
    </citation>
    <scope>NUCLEOTIDE SEQUENCE</scope>
    <source>
        <strain evidence="2">CBS 955.72</strain>
    </source>
</reference>
<dbReference type="Proteomes" id="UP001275084">
    <property type="component" value="Unassembled WGS sequence"/>
</dbReference>
<proteinExistence type="predicted"/>
<organism evidence="2 3">
    <name type="scientific">Lasiosphaeria hispida</name>
    <dbReference type="NCBI Taxonomy" id="260671"/>
    <lineage>
        <taxon>Eukaryota</taxon>
        <taxon>Fungi</taxon>
        <taxon>Dikarya</taxon>
        <taxon>Ascomycota</taxon>
        <taxon>Pezizomycotina</taxon>
        <taxon>Sordariomycetes</taxon>
        <taxon>Sordariomycetidae</taxon>
        <taxon>Sordariales</taxon>
        <taxon>Lasiosphaeriaceae</taxon>
        <taxon>Lasiosphaeria</taxon>
    </lineage>
</organism>
<sequence>MDLLPSCLGRWEELVVSQKLSNSFTMNWTEGQLHRTCHGRLRRANEARQRQKQFFARGPARAAEQKEFDKRPPSISFLRSGSSSSRRSRASHRSSSSPKHCSSHLLSAKRADHSKKRQNVAPTSEEQPLLPTISRFFAEKSADGASGGFPESQTQYDEQALERMRKRLLAKKDWGIARVPEPTSAALKRPRLLLQNENLAGDIRDIKRPTHLPKNVLDRKHEVRIRARTVHRDEVKIRFGSQEKRLGESSTINRPSATHSVTEMRDLSRNQLLLPRDSSGMSRSHTS</sequence>
<feature type="compositionally biased region" description="Basic and acidic residues" evidence="1">
    <location>
        <begin position="63"/>
        <end position="72"/>
    </location>
</feature>
<protein>
    <submittedName>
        <fullName evidence="2">Uncharacterized protein</fullName>
    </submittedName>
</protein>
<gene>
    <name evidence="2" type="ORF">B0T25DRAFT_88447</name>
</gene>
<name>A0AAJ0MHE9_9PEZI</name>
<feature type="compositionally biased region" description="Low complexity" evidence="1">
    <location>
        <begin position="93"/>
        <end position="106"/>
    </location>
</feature>
<dbReference type="EMBL" id="JAUIQD010000002">
    <property type="protein sequence ID" value="KAK3359165.1"/>
    <property type="molecule type" value="Genomic_DNA"/>
</dbReference>
<evidence type="ECO:0000256" key="1">
    <source>
        <dbReference type="SAM" id="MobiDB-lite"/>
    </source>
</evidence>
<evidence type="ECO:0000313" key="2">
    <source>
        <dbReference type="EMBL" id="KAK3359165.1"/>
    </source>
</evidence>